<evidence type="ECO:0000313" key="3">
    <source>
        <dbReference type="EMBL" id="GEC63003.1"/>
    </source>
</evidence>
<dbReference type="InterPro" id="IPR024311">
    <property type="entry name" value="Lipocalin-like"/>
</dbReference>
<reference evidence="3 4" key="1">
    <citation type="submission" date="2019-06" db="EMBL/GenBank/DDBJ databases">
        <title>Whole genome shotgun sequence of Komagataeibacter hansenii NBRC 14820.</title>
        <authorList>
            <person name="Hosoyama A."/>
            <person name="Uohara A."/>
            <person name="Ohji S."/>
            <person name="Ichikawa N."/>
        </authorList>
    </citation>
    <scope>NUCLEOTIDE SEQUENCE [LARGE SCALE GENOMIC DNA]</scope>
    <source>
        <strain evidence="3 4">NBRC 14820</strain>
    </source>
</reference>
<dbReference type="EMBL" id="BJNN01000051">
    <property type="protein sequence ID" value="GEC63003.1"/>
    <property type="molecule type" value="Genomic_DNA"/>
</dbReference>
<protein>
    <recommendedName>
        <fullName evidence="2">Lipocalin-like domain-containing protein</fullName>
    </recommendedName>
</protein>
<dbReference type="Pfam" id="PF13924">
    <property type="entry name" value="Lipocalin_5"/>
    <property type="match status" value="1"/>
</dbReference>
<name>A0ABQ0SCS1_NOVHA</name>
<accession>A0ABQ0SCS1</accession>
<feature type="signal peptide" evidence="1">
    <location>
        <begin position="1"/>
        <end position="27"/>
    </location>
</feature>
<evidence type="ECO:0000256" key="1">
    <source>
        <dbReference type="SAM" id="SignalP"/>
    </source>
</evidence>
<keyword evidence="1" id="KW-0732">Signal</keyword>
<feature type="domain" description="Lipocalin-like" evidence="2">
    <location>
        <begin position="32"/>
        <end position="156"/>
    </location>
</feature>
<evidence type="ECO:0000259" key="2">
    <source>
        <dbReference type="Pfam" id="PF13924"/>
    </source>
</evidence>
<keyword evidence="4" id="KW-1185">Reference proteome</keyword>
<proteinExistence type="predicted"/>
<gene>
    <name evidence="3" type="ORF">GHA01_08520</name>
</gene>
<comment type="caution">
    <text evidence="3">The sequence shown here is derived from an EMBL/GenBank/DDBJ whole genome shotgun (WGS) entry which is preliminary data.</text>
</comment>
<sequence length="169" mass="18571">MKAFQTMIKSVFLPAVLVMFSGSAALAASPLMGTWTLTKADTLYPDGHRVHGFGDPPQGRMMVDASGHYMIEIYHPAATPFASGTKATGTPAEFRDAMLRNSVHYGTVTLDPASHHIVFDVERSVFPNWEGQRQLRDYTLNGTLLSYQVPASATGDRTIAISEWKRLPE</sequence>
<feature type="chain" id="PRO_5046692056" description="Lipocalin-like domain-containing protein" evidence="1">
    <location>
        <begin position="28"/>
        <end position="169"/>
    </location>
</feature>
<dbReference type="Proteomes" id="UP000319478">
    <property type="component" value="Unassembled WGS sequence"/>
</dbReference>
<evidence type="ECO:0000313" key="4">
    <source>
        <dbReference type="Proteomes" id="UP000319478"/>
    </source>
</evidence>
<organism evidence="3 4">
    <name type="scientific">Novacetimonas hansenii</name>
    <name type="common">Komagataeibacter hansenii</name>
    <dbReference type="NCBI Taxonomy" id="436"/>
    <lineage>
        <taxon>Bacteria</taxon>
        <taxon>Pseudomonadati</taxon>
        <taxon>Pseudomonadota</taxon>
        <taxon>Alphaproteobacteria</taxon>
        <taxon>Acetobacterales</taxon>
        <taxon>Acetobacteraceae</taxon>
        <taxon>Novacetimonas</taxon>
    </lineage>
</organism>